<dbReference type="Proteomes" id="UP000078512">
    <property type="component" value="Unassembled WGS sequence"/>
</dbReference>
<feature type="domain" description="Gelsolin-like" evidence="1">
    <location>
        <begin position="298"/>
        <end position="360"/>
    </location>
</feature>
<organism evidence="2 3">
    <name type="scientific">Linnemannia elongata AG-77</name>
    <dbReference type="NCBI Taxonomy" id="1314771"/>
    <lineage>
        <taxon>Eukaryota</taxon>
        <taxon>Fungi</taxon>
        <taxon>Fungi incertae sedis</taxon>
        <taxon>Mucoromycota</taxon>
        <taxon>Mortierellomycotina</taxon>
        <taxon>Mortierellomycetes</taxon>
        <taxon>Mortierellales</taxon>
        <taxon>Mortierellaceae</taxon>
        <taxon>Linnemannia</taxon>
    </lineage>
</organism>
<dbReference type="PANTHER" id="PTHR11977">
    <property type="entry name" value="VILLIN"/>
    <property type="match status" value="1"/>
</dbReference>
<dbReference type="GO" id="GO:0051015">
    <property type="term" value="F:actin filament binding"/>
    <property type="evidence" value="ECO:0007669"/>
    <property type="project" value="InterPro"/>
</dbReference>
<evidence type="ECO:0000259" key="1">
    <source>
        <dbReference type="Pfam" id="PF00626"/>
    </source>
</evidence>
<dbReference type="STRING" id="1314771.A0A197KH10"/>
<dbReference type="AlphaFoldDB" id="A0A197KH10"/>
<feature type="domain" description="Gelsolin-like" evidence="1">
    <location>
        <begin position="184"/>
        <end position="249"/>
    </location>
</feature>
<dbReference type="GO" id="GO:0015629">
    <property type="term" value="C:actin cytoskeleton"/>
    <property type="evidence" value="ECO:0007669"/>
    <property type="project" value="TreeGrafter"/>
</dbReference>
<dbReference type="PRINTS" id="PR00597">
    <property type="entry name" value="GELSOLIN"/>
</dbReference>
<reference evidence="2 3" key="1">
    <citation type="submission" date="2016-05" db="EMBL/GenBank/DDBJ databases">
        <title>Genome sequencing reveals origins of a unique bacterial endosymbiosis in the earliest lineages of terrestrial Fungi.</title>
        <authorList>
            <consortium name="DOE Joint Genome Institute"/>
            <person name="Uehling J."/>
            <person name="Gryganskyi A."/>
            <person name="Hameed K."/>
            <person name="Tschaplinski T."/>
            <person name="Misztal P."/>
            <person name="Wu S."/>
            <person name="Desiro A."/>
            <person name="Vande Pol N."/>
            <person name="Du Z.-Y."/>
            <person name="Zienkiewicz A."/>
            <person name="Zienkiewicz K."/>
            <person name="Morin E."/>
            <person name="Tisserant E."/>
            <person name="Splivallo R."/>
            <person name="Hainaut M."/>
            <person name="Henrissat B."/>
            <person name="Ohm R."/>
            <person name="Kuo A."/>
            <person name="Yan J."/>
            <person name="Lipzen A."/>
            <person name="Nolan M."/>
            <person name="Labutti K."/>
            <person name="Barry K."/>
            <person name="Goldstein A."/>
            <person name="Labbe J."/>
            <person name="Schadt C."/>
            <person name="Tuskan G."/>
            <person name="Grigoriev I."/>
            <person name="Martin F."/>
            <person name="Vilgalys R."/>
            <person name="Bonito G."/>
        </authorList>
    </citation>
    <scope>NUCLEOTIDE SEQUENCE [LARGE SCALE GENOMIC DNA]</scope>
    <source>
        <strain evidence="2 3">AG-77</strain>
    </source>
</reference>
<proteinExistence type="predicted"/>
<sequence length="374" mass="41878">MLKNSTWKLEETNLAEFGGKLEKEHRKEEGALEKAWGKETGVGSQTGLWIWRIEQFQVVPVAKKDYGRFYSGDSYIILNSYQKKVSDVILHDIHFWLGKDTSQDEAGTAAYKTVELDDYLDGKPVQHREVDGFESKQLLSYFKTFSTQSGGVKSGFHHWTEPEYPARLLMVKSAPVNGGHRSSVVVREVAKSMINSGDVFILDTGKVLYQWNGKKSSGIEKVKAAEYAHGIEADRSGDVNVETFDEGERDCKVFWAALGGEVEVKDAEEVAAEPEYVKKLYRLSNASGKLVFTKEGSGPEVNSGLLDSNDVFILDVQHEVFVWVGANANPVEHKNGLHYAQEYLKNEGLPSQTPISKVLEEGDHTMFDNALNRF</sequence>
<gene>
    <name evidence="2" type="ORF">K457DRAFT_131660</name>
</gene>
<accession>A0A197KH10</accession>
<dbReference type="GO" id="GO:0008154">
    <property type="term" value="P:actin polymerization or depolymerization"/>
    <property type="evidence" value="ECO:0007669"/>
    <property type="project" value="TreeGrafter"/>
</dbReference>
<dbReference type="Gene3D" id="3.40.20.10">
    <property type="entry name" value="Severin"/>
    <property type="match status" value="3"/>
</dbReference>
<dbReference type="EMBL" id="KV442011">
    <property type="protein sequence ID" value="OAQ36443.1"/>
    <property type="molecule type" value="Genomic_DNA"/>
</dbReference>
<name>A0A197KH10_9FUNG</name>
<keyword evidence="3" id="KW-1185">Reference proteome</keyword>
<dbReference type="InterPro" id="IPR029006">
    <property type="entry name" value="ADF-H/Gelsolin-like_dom_sf"/>
</dbReference>
<dbReference type="Pfam" id="PF00626">
    <property type="entry name" value="Gelsolin"/>
    <property type="match status" value="3"/>
</dbReference>
<dbReference type="GO" id="GO:0005737">
    <property type="term" value="C:cytoplasm"/>
    <property type="evidence" value="ECO:0007669"/>
    <property type="project" value="TreeGrafter"/>
</dbReference>
<dbReference type="CDD" id="cd11290">
    <property type="entry name" value="gelsolin_S1_like"/>
    <property type="match status" value="1"/>
</dbReference>
<protein>
    <submittedName>
        <fullName evidence="2">Actin depolymerizing protein</fullName>
    </submittedName>
</protein>
<evidence type="ECO:0000313" key="3">
    <source>
        <dbReference type="Proteomes" id="UP000078512"/>
    </source>
</evidence>
<dbReference type="SUPFAM" id="SSF55753">
    <property type="entry name" value="Actin depolymerizing proteins"/>
    <property type="match status" value="3"/>
</dbReference>
<dbReference type="PANTHER" id="PTHR11977:SF130">
    <property type="entry name" value="SEVERIN"/>
    <property type="match status" value="1"/>
</dbReference>
<evidence type="ECO:0000313" key="2">
    <source>
        <dbReference type="EMBL" id="OAQ36443.1"/>
    </source>
</evidence>
<feature type="domain" description="Gelsolin-like" evidence="1">
    <location>
        <begin position="56"/>
        <end position="137"/>
    </location>
</feature>
<dbReference type="InterPro" id="IPR007122">
    <property type="entry name" value="Villin/Gelsolin"/>
</dbReference>
<dbReference type="SMART" id="SM00262">
    <property type="entry name" value="GEL"/>
    <property type="match status" value="3"/>
</dbReference>
<dbReference type="InterPro" id="IPR007123">
    <property type="entry name" value="Gelsolin-like_dom"/>
</dbReference>
<dbReference type="OrthoDB" id="6375767at2759"/>